<evidence type="ECO:0000313" key="8">
    <source>
        <dbReference type="EMBL" id="BCN92947.1"/>
    </source>
</evidence>
<evidence type="ECO:0000256" key="1">
    <source>
        <dbReference type="ARBA" id="ARBA00022679"/>
    </source>
</evidence>
<dbReference type="Gene3D" id="3.40.1190.20">
    <property type="match status" value="1"/>
</dbReference>
<keyword evidence="5" id="KW-0408">Iron</keyword>
<dbReference type="PROSITE" id="PS00584">
    <property type="entry name" value="PFKB_KINASES_2"/>
    <property type="match status" value="1"/>
</dbReference>
<evidence type="ECO:0000256" key="6">
    <source>
        <dbReference type="ARBA" id="ARBA00023014"/>
    </source>
</evidence>
<keyword evidence="2" id="KW-0001">2Fe-2S</keyword>
<dbReference type="Pfam" id="PF00294">
    <property type="entry name" value="PfkB"/>
    <property type="match status" value="1"/>
</dbReference>
<keyword evidence="6" id="KW-0411">Iron-sulfur</keyword>
<evidence type="ECO:0000259" key="7">
    <source>
        <dbReference type="PROSITE" id="PS51296"/>
    </source>
</evidence>
<organism evidence="8 9">
    <name type="scientific">Thiomicrorhabdus immobilis</name>
    <dbReference type="NCBI Taxonomy" id="2791037"/>
    <lineage>
        <taxon>Bacteria</taxon>
        <taxon>Pseudomonadati</taxon>
        <taxon>Pseudomonadota</taxon>
        <taxon>Gammaproteobacteria</taxon>
        <taxon>Thiotrichales</taxon>
        <taxon>Piscirickettsiaceae</taxon>
        <taxon>Thiomicrorhabdus</taxon>
    </lineage>
</organism>
<dbReference type="PROSITE" id="PS51296">
    <property type="entry name" value="RIESKE"/>
    <property type="match status" value="1"/>
</dbReference>
<evidence type="ECO:0000256" key="5">
    <source>
        <dbReference type="ARBA" id="ARBA00023004"/>
    </source>
</evidence>
<gene>
    <name evidence="8" type="ORF">THMIRHAM_07320</name>
</gene>
<dbReference type="InterPro" id="IPR011611">
    <property type="entry name" value="PfkB_dom"/>
</dbReference>
<reference evidence="8" key="1">
    <citation type="journal article" date="2022" name="Arch. Microbiol.">
        <title>Thiomicrorhabdus immobilis sp. nov., a mesophilic sulfur-oxidizing bacterium isolated from sediment of a brackish lake in northern Japan.</title>
        <authorList>
            <person name="Kojima H."/>
            <person name="Mochizuki J."/>
            <person name="Kanda M."/>
            <person name="Watanabe T."/>
            <person name="Fukui M."/>
        </authorList>
    </citation>
    <scope>NUCLEOTIDE SEQUENCE</scope>
    <source>
        <strain evidence="8">Am19</strain>
    </source>
</reference>
<dbReference type="Pfam" id="PF00355">
    <property type="entry name" value="Rieske"/>
    <property type="match status" value="1"/>
</dbReference>
<dbReference type="EMBL" id="AP024202">
    <property type="protein sequence ID" value="BCN92947.1"/>
    <property type="molecule type" value="Genomic_DNA"/>
</dbReference>
<feature type="domain" description="Rieske" evidence="7">
    <location>
        <begin position="309"/>
        <end position="393"/>
    </location>
</feature>
<keyword evidence="4" id="KW-0418">Kinase</keyword>
<accession>A0ABM7MC71</accession>
<dbReference type="InterPro" id="IPR052562">
    <property type="entry name" value="Ketohexokinase-related"/>
</dbReference>
<protein>
    <recommendedName>
        <fullName evidence="7">Rieske domain-containing protein</fullName>
    </recommendedName>
</protein>
<keyword evidence="9" id="KW-1185">Reference proteome</keyword>
<dbReference type="InterPro" id="IPR029056">
    <property type="entry name" value="Ribokinase-like"/>
</dbReference>
<dbReference type="PANTHER" id="PTHR42774:SF3">
    <property type="entry name" value="KETOHEXOKINASE"/>
    <property type="match status" value="1"/>
</dbReference>
<evidence type="ECO:0000256" key="2">
    <source>
        <dbReference type="ARBA" id="ARBA00022714"/>
    </source>
</evidence>
<dbReference type="Gene3D" id="2.102.10.10">
    <property type="entry name" value="Rieske [2Fe-2S] iron-sulphur domain"/>
    <property type="match status" value="1"/>
</dbReference>
<evidence type="ECO:0000313" key="9">
    <source>
        <dbReference type="Proteomes" id="UP001054820"/>
    </source>
</evidence>
<dbReference type="CDD" id="cd03467">
    <property type="entry name" value="Rieske"/>
    <property type="match status" value="1"/>
</dbReference>
<evidence type="ECO:0000256" key="4">
    <source>
        <dbReference type="ARBA" id="ARBA00022777"/>
    </source>
</evidence>
<sequence length="414" mass="46072">MLNLATLLKINLLMEMTMSKILGIGNAVLDVILTVDHHPLEDEELRAQSKHIETGGNVNNTLYVLNQLGHDTDICTTVAADSEAKQLISGLNARNISTEHTQKFIKGRTPTSYVTINAQNGHRTIVHYRDLPEISFDFFAKIEIEEYDWLHFEGRNTSQLPGMLNIAKTFLTHQPISLEVEKPREGIEALFGSVNLLIFSHHYATAKGFENGQALLESLSSHNVNMVCTWGEQGVWFKPINAAIEHIEAENVSPIIDTLAAGDTFNAGLIHSLIEKNNLKDAVIFANKLAAKKCQQPGLDNLLEERPNSKPLANMKQLSNAKTMVVTSDSGQSLVLIKYENSVRCYLNNCPHQDVPLDEAYKIDVNPFEKTMKCSVHDAYFNIEDGLCIDGPCWDESLKKVGVKVDENGDIYTA</sequence>
<proteinExistence type="predicted"/>
<evidence type="ECO:0000256" key="3">
    <source>
        <dbReference type="ARBA" id="ARBA00022723"/>
    </source>
</evidence>
<dbReference type="Proteomes" id="UP001054820">
    <property type="component" value="Chromosome"/>
</dbReference>
<dbReference type="InterPro" id="IPR036922">
    <property type="entry name" value="Rieske_2Fe-2S_sf"/>
</dbReference>
<keyword evidence="3" id="KW-0479">Metal-binding</keyword>
<keyword evidence="1" id="KW-0808">Transferase</keyword>
<dbReference type="PANTHER" id="PTHR42774">
    <property type="entry name" value="PHOSPHOTRANSFERASE SYSTEM TRANSPORT PROTEIN"/>
    <property type="match status" value="1"/>
</dbReference>
<dbReference type="InterPro" id="IPR017941">
    <property type="entry name" value="Rieske_2Fe-2S"/>
</dbReference>
<dbReference type="InterPro" id="IPR002173">
    <property type="entry name" value="Carboh/pur_kinase_PfkB_CS"/>
</dbReference>
<dbReference type="SUPFAM" id="SSF50022">
    <property type="entry name" value="ISP domain"/>
    <property type="match status" value="1"/>
</dbReference>
<name>A0ABM7MC71_9GAMM</name>
<dbReference type="SUPFAM" id="SSF53613">
    <property type="entry name" value="Ribokinase-like"/>
    <property type="match status" value="1"/>
</dbReference>